<evidence type="ECO:0000313" key="2">
    <source>
        <dbReference type="Proteomes" id="UP000294530"/>
    </source>
</evidence>
<dbReference type="RefSeq" id="XP_067823827.1">
    <property type="nucleotide sequence ID" value="XM_067961153.1"/>
</dbReference>
<dbReference type="Proteomes" id="UP000294530">
    <property type="component" value="Unassembled WGS sequence"/>
</dbReference>
<keyword evidence="2" id="KW-1185">Reference proteome</keyword>
<sequence>MFRNEWEAPFPVWIESIDIDEELPELMVTYPDYPIHTNLSPISTPEETALNTFLTFPTPVNLHLDALLDGKFDKACDEMRDSQDIKILTEPVLKPQSIRRPSISPAKNNKPATISVTESGRRLRHKINVDPIGRDQRRKDKQRGYEKGYRNRMKIKRGQVEAKWIQLEIQIRTMLARRTSVVAFDALKKESKLSTVGIRLRYMKLLQEERALRESNALDCCFLADSQALTFYGGGAAPSRTIREQLNGLPNLRMCHTFEFTW</sequence>
<dbReference type="GeneID" id="94346824"/>
<reference evidence="1 2" key="1">
    <citation type="journal article" date="2021" name="Genome Biol.">
        <title>AFLAP: assembly-free linkage analysis pipeline using k-mers from genome sequencing data.</title>
        <authorList>
            <person name="Fletcher K."/>
            <person name="Zhang L."/>
            <person name="Gil J."/>
            <person name="Han R."/>
            <person name="Cavanaugh K."/>
            <person name="Michelmore R."/>
        </authorList>
    </citation>
    <scope>NUCLEOTIDE SEQUENCE [LARGE SCALE GENOMIC DNA]</scope>
    <source>
        <strain evidence="1 2">SF5</strain>
    </source>
</reference>
<gene>
    <name evidence="1" type="ORF">CCR75_003056</name>
</gene>
<dbReference type="KEGG" id="blac:94346824"/>
<organism evidence="1 2">
    <name type="scientific">Bremia lactucae</name>
    <name type="common">Lettuce downy mildew</name>
    <dbReference type="NCBI Taxonomy" id="4779"/>
    <lineage>
        <taxon>Eukaryota</taxon>
        <taxon>Sar</taxon>
        <taxon>Stramenopiles</taxon>
        <taxon>Oomycota</taxon>
        <taxon>Peronosporomycetes</taxon>
        <taxon>Peronosporales</taxon>
        <taxon>Peronosporaceae</taxon>
        <taxon>Bremia</taxon>
    </lineage>
</organism>
<dbReference type="AlphaFoldDB" id="A0A976IM21"/>
<dbReference type="OrthoDB" id="157612at2759"/>
<evidence type="ECO:0000313" key="1">
    <source>
        <dbReference type="EMBL" id="TDH74329.1"/>
    </source>
</evidence>
<proteinExistence type="predicted"/>
<name>A0A976IM21_BRELC</name>
<dbReference type="EMBL" id="SHOA02000011">
    <property type="protein sequence ID" value="TDH74329.1"/>
    <property type="molecule type" value="Genomic_DNA"/>
</dbReference>
<comment type="caution">
    <text evidence="1">The sequence shown here is derived from an EMBL/GenBank/DDBJ whole genome shotgun (WGS) entry which is preliminary data.</text>
</comment>
<accession>A0A976IM21</accession>
<protein>
    <submittedName>
        <fullName evidence="1">Uncharacterized protein</fullName>
    </submittedName>
</protein>